<dbReference type="InterPro" id="IPR009057">
    <property type="entry name" value="Homeodomain-like_sf"/>
</dbReference>
<evidence type="ECO:0000313" key="5">
    <source>
        <dbReference type="Proteomes" id="UP000049855"/>
    </source>
</evidence>
<evidence type="ECO:0000313" key="4">
    <source>
        <dbReference type="EMBL" id="CQR72178.1"/>
    </source>
</evidence>
<sequence>MARDPDQVRKTKKILLECAIAVFGENGYEKAKIADIVARAGFSQRTFYIYFENKESIYRQILNEWKIGMLNVFSIEKGNRNHQMALQTRWKRIFDFMDENAAKTKVVYYLNPYIGEIRKEFLEKLKEMMDYEQNIKYIRSDVDTSFLATSVLAIMEALAMQYLIKNRLDAEFLSKQIAMFYTKGTSNANVEGDLHG</sequence>
<keyword evidence="5" id="KW-1185">Reference proteome</keyword>
<dbReference type="InterPro" id="IPR050624">
    <property type="entry name" value="HTH-type_Tx_Regulator"/>
</dbReference>
<evidence type="ECO:0000256" key="1">
    <source>
        <dbReference type="ARBA" id="ARBA00023125"/>
    </source>
</evidence>
<dbReference type="Proteomes" id="UP000049855">
    <property type="component" value="Unassembled WGS sequence"/>
</dbReference>
<dbReference type="GO" id="GO:0003677">
    <property type="term" value="F:DNA binding"/>
    <property type="evidence" value="ECO:0007669"/>
    <property type="project" value="UniProtKB-UniRule"/>
</dbReference>
<protein>
    <submittedName>
        <fullName evidence="4">Transcriptional regulator, TetR family</fullName>
    </submittedName>
</protein>
<dbReference type="AlphaFoldDB" id="A0A0U1KXM1"/>
<reference evidence="5" key="1">
    <citation type="submission" date="2015-03" db="EMBL/GenBank/DDBJ databases">
        <authorList>
            <person name="Nijsse Bart"/>
        </authorList>
    </citation>
    <scope>NUCLEOTIDE SEQUENCE [LARGE SCALE GENOMIC DNA]</scope>
</reference>
<dbReference type="SUPFAM" id="SSF48498">
    <property type="entry name" value="Tetracyclin repressor-like, C-terminal domain"/>
    <property type="match status" value="1"/>
</dbReference>
<proteinExistence type="predicted"/>
<dbReference type="PROSITE" id="PS50977">
    <property type="entry name" value="HTH_TETR_2"/>
    <property type="match status" value="1"/>
</dbReference>
<feature type="DNA-binding region" description="H-T-H motif" evidence="2">
    <location>
        <begin position="32"/>
        <end position="51"/>
    </location>
</feature>
<gene>
    <name evidence="4" type="ORF">SpAn4DRAFT_5067</name>
</gene>
<dbReference type="PANTHER" id="PTHR43479:SF8">
    <property type="entry name" value="TRANSCRIPTIONAL REGULATOR, TETR FAMILY"/>
    <property type="match status" value="1"/>
</dbReference>
<dbReference type="PANTHER" id="PTHR43479">
    <property type="entry name" value="ACREF/ENVCD OPERON REPRESSOR-RELATED"/>
    <property type="match status" value="1"/>
</dbReference>
<keyword evidence="1 2" id="KW-0238">DNA-binding</keyword>
<accession>A0A0U1KXM1</accession>
<evidence type="ECO:0000256" key="2">
    <source>
        <dbReference type="PROSITE-ProRule" id="PRU00335"/>
    </source>
</evidence>
<dbReference type="InterPro" id="IPR036271">
    <property type="entry name" value="Tet_transcr_reg_TetR-rel_C_sf"/>
</dbReference>
<dbReference type="EMBL" id="CTRP01000009">
    <property type="protein sequence ID" value="CQR72178.1"/>
    <property type="molecule type" value="Genomic_DNA"/>
</dbReference>
<feature type="domain" description="HTH tetR-type" evidence="3">
    <location>
        <begin position="9"/>
        <end position="69"/>
    </location>
</feature>
<dbReference type="PRINTS" id="PR00455">
    <property type="entry name" value="HTHTETR"/>
</dbReference>
<dbReference type="SUPFAM" id="SSF46689">
    <property type="entry name" value="Homeodomain-like"/>
    <property type="match status" value="1"/>
</dbReference>
<name>A0A0U1KXM1_9FIRM</name>
<dbReference type="Gene3D" id="1.10.357.10">
    <property type="entry name" value="Tetracycline Repressor, domain 2"/>
    <property type="match status" value="1"/>
</dbReference>
<organism evidence="4 5">
    <name type="scientific">Sporomusa ovata</name>
    <dbReference type="NCBI Taxonomy" id="2378"/>
    <lineage>
        <taxon>Bacteria</taxon>
        <taxon>Bacillati</taxon>
        <taxon>Bacillota</taxon>
        <taxon>Negativicutes</taxon>
        <taxon>Selenomonadales</taxon>
        <taxon>Sporomusaceae</taxon>
        <taxon>Sporomusa</taxon>
    </lineage>
</organism>
<dbReference type="InterPro" id="IPR001647">
    <property type="entry name" value="HTH_TetR"/>
</dbReference>
<dbReference type="Pfam" id="PF00440">
    <property type="entry name" value="TetR_N"/>
    <property type="match status" value="1"/>
</dbReference>
<evidence type="ECO:0000259" key="3">
    <source>
        <dbReference type="PROSITE" id="PS50977"/>
    </source>
</evidence>